<dbReference type="InterPro" id="IPR011057">
    <property type="entry name" value="Mss4-like_sf"/>
</dbReference>
<evidence type="ECO:0000256" key="2">
    <source>
        <dbReference type="ARBA" id="ARBA00007174"/>
    </source>
</evidence>
<reference evidence="9" key="1">
    <citation type="journal article" date="2015" name="ISME J.">
        <title>Draft Genome Sequence of Streptomyces incarnatus NRRL8089, which Produces the Nucleoside Antibiotic Sinefungin.</title>
        <authorList>
            <person name="Oshima K."/>
            <person name="Hattori M."/>
            <person name="Shimizu H."/>
            <person name="Fukuda K."/>
            <person name="Nemoto M."/>
            <person name="Inagaki K."/>
            <person name="Tamura T."/>
        </authorList>
    </citation>
    <scope>NUCLEOTIDE SEQUENCE</scope>
    <source>
        <strain evidence="9">FACHB-1277</strain>
    </source>
</reference>
<dbReference type="Gene3D" id="2.170.150.20">
    <property type="entry name" value="Peptide methionine sulfoxide reductase"/>
    <property type="match status" value="1"/>
</dbReference>
<accession>A0A926Z4X3</accession>
<proteinExistence type="inferred from homology"/>
<comment type="similarity">
    <text evidence="2">Belongs to the MsrB Met sulfoxide reductase family.</text>
</comment>
<evidence type="ECO:0000256" key="3">
    <source>
        <dbReference type="ARBA" id="ARBA00012499"/>
    </source>
</evidence>
<dbReference type="EC" id="1.8.4.12" evidence="3"/>
<dbReference type="SUPFAM" id="SSF51316">
    <property type="entry name" value="Mss4-like"/>
    <property type="match status" value="1"/>
</dbReference>
<dbReference type="RefSeq" id="WP_190350015.1">
    <property type="nucleotide sequence ID" value="NZ_JACJPY010000011.1"/>
</dbReference>
<dbReference type="EMBL" id="JACJPY010000011">
    <property type="protein sequence ID" value="MBD2149646.1"/>
    <property type="molecule type" value="Genomic_DNA"/>
</dbReference>
<gene>
    <name evidence="9" type="primary">msrB</name>
    <name evidence="9" type="ORF">H6F44_05830</name>
</gene>
<evidence type="ECO:0000256" key="6">
    <source>
        <dbReference type="ARBA" id="ARBA00023002"/>
    </source>
</evidence>
<dbReference type="InterPro" id="IPR028427">
    <property type="entry name" value="Met_Sox_Rdtase_MsrB"/>
</dbReference>
<dbReference type="GO" id="GO:0033743">
    <property type="term" value="F:peptide-methionine (R)-S-oxide reductase activity"/>
    <property type="evidence" value="ECO:0007669"/>
    <property type="project" value="UniProtKB-EC"/>
</dbReference>
<protein>
    <recommendedName>
        <fullName evidence="3">peptide-methionine (R)-S-oxide reductase</fullName>
        <ecNumber evidence="3">1.8.4.12</ecNumber>
    </recommendedName>
</protein>
<dbReference type="NCBIfam" id="TIGR00357">
    <property type="entry name" value="peptide-methionine (R)-S-oxide reductase MsrB"/>
    <property type="match status" value="1"/>
</dbReference>
<dbReference type="PANTHER" id="PTHR10173:SF57">
    <property type="entry name" value="PEPTIDE-METHIONINE (R)-S-OXIDE REDUCTASE"/>
    <property type="match status" value="1"/>
</dbReference>
<dbReference type="PROSITE" id="PS51790">
    <property type="entry name" value="MSRB"/>
    <property type="match status" value="1"/>
</dbReference>
<dbReference type="GO" id="GO:0030091">
    <property type="term" value="P:protein repair"/>
    <property type="evidence" value="ECO:0007669"/>
    <property type="project" value="InterPro"/>
</dbReference>
<keyword evidence="6 9" id="KW-0560">Oxidoreductase</keyword>
<dbReference type="GO" id="GO:0046872">
    <property type="term" value="F:metal ion binding"/>
    <property type="evidence" value="ECO:0007669"/>
    <property type="project" value="UniProtKB-KW"/>
</dbReference>
<dbReference type="GO" id="GO:0005737">
    <property type="term" value="C:cytoplasm"/>
    <property type="evidence" value="ECO:0007669"/>
    <property type="project" value="TreeGrafter"/>
</dbReference>
<evidence type="ECO:0000313" key="9">
    <source>
        <dbReference type="EMBL" id="MBD2149646.1"/>
    </source>
</evidence>
<feature type="domain" description="MsrB" evidence="8">
    <location>
        <begin position="66"/>
        <end position="187"/>
    </location>
</feature>
<evidence type="ECO:0000259" key="8">
    <source>
        <dbReference type="PROSITE" id="PS51790"/>
    </source>
</evidence>
<comment type="caution">
    <text evidence="9">The sequence shown here is derived from an EMBL/GenBank/DDBJ whole genome shotgun (WGS) entry which is preliminary data.</text>
</comment>
<dbReference type="FunFam" id="2.170.150.20:FF:000001">
    <property type="entry name" value="Peptide methionine sulfoxide reductase MsrB"/>
    <property type="match status" value="1"/>
</dbReference>
<evidence type="ECO:0000256" key="1">
    <source>
        <dbReference type="ARBA" id="ARBA00001947"/>
    </source>
</evidence>
<dbReference type="GO" id="GO:0006979">
    <property type="term" value="P:response to oxidative stress"/>
    <property type="evidence" value="ECO:0007669"/>
    <property type="project" value="InterPro"/>
</dbReference>
<reference evidence="9" key="2">
    <citation type="submission" date="2020-08" db="EMBL/GenBank/DDBJ databases">
        <authorList>
            <person name="Chen M."/>
            <person name="Teng W."/>
            <person name="Zhao L."/>
            <person name="Hu C."/>
            <person name="Zhou Y."/>
            <person name="Han B."/>
            <person name="Song L."/>
            <person name="Shu W."/>
        </authorList>
    </citation>
    <scope>NUCLEOTIDE SEQUENCE</scope>
    <source>
        <strain evidence="9">FACHB-1277</strain>
    </source>
</reference>
<comment type="catalytic activity">
    <reaction evidence="7">
        <text>L-methionyl-[protein] + [thioredoxin]-disulfide + H2O = L-methionyl-(R)-S-oxide-[protein] + [thioredoxin]-dithiol</text>
        <dbReference type="Rhea" id="RHEA:24164"/>
        <dbReference type="Rhea" id="RHEA-COMP:10698"/>
        <dbReference type="Rhea" id="RHEA-COMP:10700"/>
        <dbReference type="Rhea" id="RHEA-COMP:12313"/>
        <dbReference type="Rhea" id="RHEA-COMP:12314"/>
        <dbReference type="ChEBI" id="CHEBI:15377"/>
        <dbReference type="ChEBI" id="CHEBI:16044"/>
        <dbReference type="ChEBI" id="CHEBI:29950"/>
        <dbReference type="ChEBI" id="CHEBI:45764"/>
        <dbReference type="ChEBI" id="CHEBI:50058"/>
        <dbReference type="EC" id="1.8.4.12"/>
    </reaction>
</comment>
<dbReference type="InterPro" id="IPR002579">
    <property type="entry name" value="Met_Sox_Rdtase_MsrB_dom"/>
</dbReference>
<organism evidence="9 10">
    <name type="scientific">Pseudanabaena cinerea FACHB-1277</name>
    <dbReference type="NCBI Taxonomy" id="2949581"/>
    <lineage>
        <taxon>Bacteria</taxon>
        <taxon>Bacillati</taxon>
        <taxon>Cyanobacteriota</taxon>
        <taxon>Cyanophyceae</taxon>
        <taxon>Pseudanabaenales</taxon>
        <taxon>Pseudanabaenaceae</taxon>
        <taxon>Pseudanabaena</taxon>
        <taxon>Pseudanabaena cinerea</taxon>
    </lineage>
</organism>
<evidence type="ECO:0000313" key="10">
    <source>
        <dbReference type="Proteomes" id="UP000631421"/>
    </source>
</evidence>
<evidence type="ECO:0000256" key="7">
    <source>
        <dbReference type="ARBA" id="ARBA00048488"/>
    </source>
</evidence>
<keyword evidence="5" id="KW-0862">Zinc</keyword>
<dbReference type="PANTHER" id="PTHR10173">
    <property type="entry name" value="METHIONINE SULFOXIDE REDUCTASE"/>
    <property type="match status" value="1"/>
</dbReference>
<dbReference type="Proteomes" id="UP000631421">
    <property type="component" value="Unassembled WGS sequence"/>
</dbReference>
<evidence type="ECO:0000256" key="5">
    <source>
        <dbReference type="ARBA" id="ARBA00022833"/>
    </source>
</evidence>
<comment type="cofactor">
    <cofactor evidence="1">
        <name>Zn(2+)</name>
        <dbReference type="ChEBI" id="CHEBI:29105"/>
    </cofactor>
</comment>
<keyword evidence="10" id="KW-1185">Reference proteome</keyword>
<keyword evidence="4" id="KW-0479">Metal-binding</keyword>
<evidence type="ECO:0000256" key="4">
    <source>
        <dbReference type="ARBA" id="ARBA00022723"/>
    </source>
</evidence>
<dbReference type="AlphaFoldDB" id="A0A926Z4X3"/>
<sequence length="189" mass="21344">MKKRELLITGVTVFGGAWLWQFFNNHEDLPLASTNQLIAASPPDQSTNKSTSQSKNQLVNKVMKTEAEWQQELTPEQFYVLRKHGTERAFTSPLDKTYDKGIYYCAGCNQALFTSDTKFNSGTGWPSFFDPIEGAIATKSDNTFFMRRTEVHCSRCEGHLGHVFDDGPRPTGKRYCMNGVSLRFEPAQA</sequence>
<dbReference type="Pfam" id="PF01641">
    <property type="entry name" value="SelR"/>
    <property type="match status" value="1"/>
</dbReference>
<name>A0A926Z4X3_9CYAN</name>